<keyword evidence="1" id="KW-0240">DNA-directed RNA polymerase</keyword>
<reference evidence="5 6" key="1">
    <citation type="submission" date="2010-10" db="EMBL/GenBank/DDBJ databases">
        <authorList>
            <person name="Durkin A.S."/>
            <person name="Madupu R."/>
            <person name="Torralba M."/>
            <person name="Gillis M."/>
            <person name="Methe B."/>
            <person name="Sutton G."/>
            <person name="Nelson K.E."/>
        </authorList>
    </citation>
    <scope>NUCLEOTIDE SEQUENCE [LARGE SCALE GENOMIC DNA]</scope>
    <source>
        <strain evidence="5 6">ACS-139-V-Col8</strain>
    </source>
</reference>
<dbReference type="GO" id="GO:0016779">
    <property type="term" value="F:nucleotidyltransferase activity"/>
    <property type="evidence" value="ECO:0007669"/>
    <property type="project" value="UniProtKB-KW"/>
</dbReference>
<evidence type="ECO:0000256" key="4">
    <source>
        <dbReference type="ARBA" id="ARBA00023163"/>
    </source>
</evidence>
<gene>
    <name evidence="5" type="ORF">HMPREF9257_0366</name>
</gene>
<evidence type="ECO:0000256" key="1">
    <source>
        <dbReference type="ARBA" id="ARBA00022478"/>
    </source>
</evidence>
<evidence type="ECO:0000256" key="2">
    <source>
        <dbReference type="ARBA" id="ARBA00022679"/>
    </source>
</evidence>
<evidence type="ECO:0000256" key="3">
    <source>
        <dbReference type="ARBA" id="ARBA00022695"/>
    </source>
</evidence>
<keyword evidence="6" id="KW-1185">Reference proteome</keyword>
<keyword evidence="3" id="KW-0548">Nucleotidyltransferase</keyword>
<keyword evidence="2" id="KW-0808">Transferase</keyword>
<dbReference type="GO" id="GO:0000428">
    <property type="term" value="C:DNA-directed RNA polymerase complex"/>
    <property type="evidence" value="ECO:0007669"/>
    <property type="project" value="UniProtKB-KW"/>
</dbReference>
<keyword evidence="4" id="KW-0804">Transcription</keyword>
<organism evidence="5 6">
    <name type="scientific">Eremococcus coleocola ACS-139-V-Col8</name>
    <dbReference type="NCBI Taxonomy" id="908337"/>
    <lineage>
        <taxon>Bacteria</taxon>
        <taxon>Bacillati</taxon>
        <taxon>Bacillota</taxon>
        <taxon>Bacilli</taxon>
        <taxon>Lactobacillales</taxon>
        <taxon>Aerococcaceae</taxon>
        <taxon>Eremococcus</taxon>
    </lineage>
</organism>
<dbReference type="Proteomes" id="UP000005990">
    <property type="component" value="Unassembled WGS sequence"/>
</dbReference>
<protein>
    <submittedName>
        <fullName evidence="5">Uncharacterized protein</fullName>
    </submittedName>
</protein>
<dbReference type="Pfam" id="PF07288">
    <property type="entry name" value="RpoY"/>
    <property type="match status" value="1"/>
</dbReference>
<evidence type="ECO:0000313" key="6">
    <source>
        <dbReference type="Proteomes" id="UP000005990"/>
    </source>
</evidence>
<comment type="caution">
    <text evidence="5">The sequence shown here is derived from an EMBL/GenBank/DDBJ whole genome shotgun (WGS) entry which is preliminary data.</text>
</comment>
<evidence type="ECO:0000313" key="5">
    <source>
        <dbReference type="EMBL" id="EFR31501.1"/>
    </source>
</evidence>
<name>E4KNK3_9LACT</name>
<dbReference type="AlphaFoldDB" id="E4KNK3"/>
<dbReference type="InterPro" id="IPR009907">
    <property type="entry name" value="RpoY"/>
</dbReference>
<proteinExistence type="predicted"/>
<dbReference type="EMBL" id="AENN01000011">
    <property type="protein sequence ID" value="EFR31501.1"/>
    <property type="molecule type" value="Genomic_DNA"/>
</dbReference>
<dbReference type="Gene3D" id="3.10.20.730">
    <property type="entry name" value="RNAP, epsilon subunit-like"/>
    <property type="match status" value="1"/>
</dbReference>
<accession>E4KNK3</accession>
<sequence>MIYKVNYQENKIEVPRRENTKALYVEADSIVEARSKNQ</sequence>